<evidence type="ECO:0000256" key="3">
    <source>
        <dbReference type="SAM" id="Coils"/>
    </source>
</evidence>
<dbReference type="AlphaFoldDB" id="A0A8B8N0D0"/>
<dbReference type="GeneID" id="115729406"/>
<dbReference type="InterPro" id="IPR008587">
    <property type="entry name" value="FPP_plant"/>
</dbReference>
<comment type="similarity">
    <text evidence="1">Belongs to the FPP family.</text>
</comment>
<gene>
    <name evidence="6" type="primary">LOC115729406</name>
</gene>
<evidence type="ECO:0000256" key="1">
    <source>
        <dbReference type="ARBA" id="ARBA00005921"/>
    </source>
</evidence>
<reference evidence="5" key="1">
    <citation type="submission" date="2025-05" db="UniProtKB">
        <authorList>
            <consortium name="RefSeq"/>
        </authorList>
    </citation>
    <scope>NUCLEOTIDE SEQUENCE [LARGE SCALE GENOMIC DNA]</scope>
</reference>
<keyword evidence="2 3" id="KW-0175">Coiled coil</keyword>
<protein>
    <submittedName>
        <fullName evidence="6">Filament-like plant protein isoform X1</fullName>
    </submittedName>
</protein>
<dbReference type="RefSeq" id="XP_030515836.1">
    <property type="nucleotide sequence ID" value="XM_030659976.2"/>
</dbReference>
<dbReference type="Pfam" id="PF05911">
    <property type="entry name" value="FPP"/>
    <property type="match status" value="4"/>
</dbReference>
<proteinExistence type="inferred from homology"/>
<feature type="coiled-coil region" evidence="3">
    <location>
        <begin position="392"/>
        <end position="506"/>
    </location>
</feature>
<sequence length="621" mass="69536">MDRRSWLWRRKSSEKSPGETESSGSLSSHSGRFSDEQAYPAHSSQSQEVTSKVAVADEEAGEGMRTLSEKLSAALLNVSAKEELVKQHAKVAEEAVSGWEMAENEVLVLKKQLEAATQKNSTLEDRISHLDGALKECLRQLRQVREEQEQKIQEAVIKKTHEWESTKAELETELSDVHAQLQAAKSEVSSVISSDLGPKLDAAEKENVALKAKVLSLSEELEIRIIERDLSTQAAETASKQHLESIKKVARIEAECRRLRAMSRKATAMNDLKSFSASSVCVESFTDSQSDVGDRLLAVDNDVQKASCLEPKDCEPCHTESWASALITELDHFKKDKSFGKNLMVSSGELDLMDDFLEMERLAALPDGESGSCGQGVEPALDQNKADEIPLKSELEAMINRTAELEEELEKKEAEMEKLEMALNQCQKQLETSWSQLNEVEMRLAELNIMLSAAQKSKQAAEEEARITLERMEVTESRLMNVEEEMKNLLLNVKLLQEEVERERALSGENEARCRKLEDENLKMKRDAELQHETELQHVSVSGEELKVKQEQELAVAASKFAECQKTISSLARQLQSLAAVDDFFVDCDPICDHVDEGLPNPENELHHLNQPPVLISAEER</sequence>
<dbReference type="PANTHER" id="PTHR31580">
    <property type="entry name" value="FILAMENT-LIKE PLANT PROTEIN 4"/>
    <property type="match status" value="1"/>
</dbReference>
<feature type="coiled-coil region" evidence="3">
    <location>
        <begin position="99"/>
        <end position="220"/>
    </location>
</feature>
<accession>A0A8B8N0D0</accession>
<evidence type="ECO:0000313" key="5">
    <source>
        <dbReference type="Proteomes" id="UP000827889"/>
    </source>
</evidence>
<dbReference type="Proteomes" id="UP000827889">
    <property type="component" value="Chromosome 1"/>
</dbReference>
<organism evidence="5 6">
    <name type="scientific">Rhodamnia argentea</name>
    <dbReference type="NCBI Taxonomy" id="178133"/>
    <lineage>
        <taxon>Eukaryota</taxon>
        <taxon>Viridiplantae</taxon>
        <taxon>Streptophyta</taxon>
        <taxon>Embryophyta</taxon>
        <taxon>Tracheophyta</taxon>
        <taxon>Spermatophyta</taxon>
        <taxon>Magnoliopsida</taxon>
        <taxon>eudicotyledons</taxon>
        <taxon>Gunneridae</taxon>
        <taxon>Pentapetalae</taxon>
        <taxon>rosids</taxon>
        <taxon>malvids</taxon>
        <taxon>Myrtales</taxon>
        <taxon>Myrtaceae</taxon>
        <taxon>Myrtoideae</taxon>
        <taxon>Myrteae</taxon>
        <taxon>Australasian group</taxon>
        <taxon>Rhodamnia</taxon>
    </lineage>
</organism>
<name>A0A8B8N0D0_9MYRT</name>
<feature type="compositionally biased region" description="Low complexity" evidence="4">
    <location>
        <begin position="19"/>
        <end position="31"/>
    </location>
</feature>
<keyword evidence="5" id="KW-1185">Reference proteome</keyword>
<dbReference type="PANTHER" id="PTHR31580:SF49">
    <property type="entry name" value="FILAMENT-LIKE PLANT PROTEIN 3"/>
    <property type="match status" value="1"/>
</dbReference>
<feature type="region of interest" description="Disordered" evidence="4">
    <location>
        <begin position="1"/>
        <end position="63"/>
    </location>
</feature>
<evidence type="ECO:0000313" key="6">
    <source>
        <dbReference type="RefSeq" id="XP_030515836.1"/>
    </source>
</evidence>
<dbReference type="KEGG" id="rarg:115729406"/>
<dbReference type="OrthoDB" id="128924at2759"/>
<evidence type="ECO:0000256" key="4">
    <source>
        <dbReference type="SAM" id="MobiDB-lite"/>
    </source>
</evidence>
<reference evidence="6" key="2">
    <citation type="submission" date="2025-08" db="UniProtKB">
        <authorList>
            <consortium name="RefSeq"/>
        </authorList>
    </citation>
    <scope>IDENTIFICATION</scope>
    <source>
        <tissue evidence="6">Leaf</tissue>
    </source>
</reference>
<evidence type="ECO:0000256" key="2">
    <source>
        <dbReference type="ARBA" id="ARBA00023054"/>
    </source>
</evidence>
<feature type="compositionally biased region" description="Basic and acidic residues" evidence="4">
    <location>
        <begin position="1"/>
        <end position="18"/>
    </location>
</feature>